<evidence type="ECO:0000313" key="2">
    <source>
        <dbReference type="Proteomes" id="UP001501495"/>
    </source>
</evidence>
<name>A0ABP7XGI3_9ACTN</name>
<organism evidence="1 2">
    <name type="scientific">Nocardioides fonticola</name>
    <dbReference type="NCBI Taxonomy" id="450363"/>
    <lineage>
        <taxon>Bacteria</taxon>
        <taxon>Bacillati</taxon>
        <taxon>Actinomycetota</taxon>
        <taxon>Actinomycetes</taxon>
        <taxon>Propionibacteriales</taxon>
        <taxon>Nocardioidaceae</taxon>
        <taxon>Nocardioides</taxon>
    </lineage>
</organism>
<comment type="caution">
    <text evidence="1">The sequence shown here is derived from an EMBL/GenBank/DDBJ whole genome shotgun (WGS) entry which is preliminary data.</text>
</comment>
<reference evidence="2" key="1">
    <citation type="journal article" date="2019" name="Int. J. Syst. Evol. Microbiol.">
        <title>The Global Catalogue of Microorganisms (GCM) 10K type strain sequencing project: providing services to taxonomists for standard genome sequencing and annotation.</title>
        <authorList>
            <consortium name="The Broad Institute Genomics Platform"/>
            <consortium name="The Broad Institute Genome Sequencing Center for Infectious Disease"/>
            <person name="Wu L."/>
            <person name="Ma J."/>
        </authorList>
    </citation>
    <scope>NUCLEOTIDE SEQUENCE [LARGE SCALE GENOMIC DNA]</scope>
    <source>
        <strain evidence="2">JCM 16703</strain>
    </source>
</reference>
<protein>
    <recommendedName>
        <fullName evidence="3">Recombinase A</fullName>
    </recommendedName>
</protein>
<proteinExistence type="predicted"/>
<dbReference type="RefSeq" id="WP_344732387.1">
    <property type="nucleotide sequence ID" value="NZ_BAAAZH010000010.1"/>
</dbReference>
<keyword evidence="2" id="KW-1185">Reference proteome</keyword>
<gene>
    <name evidence="1" type="ORF">GCM10022215_12270</name>
</gene>
<sequence length="221" mass="23123">MATTVPPPSDQVALLRQRIARLERGGLVGTDAGVDLVTHPDLAPVLRLRAGAAYSVDSTTLTLALMAGPSGAGAWCGVVGIDDLGLEAAAQWGVDLERTVLVPDPGEQWVEAVAALVDIADLVVLRPPRGRIAPSLAERLAARLRERSAALVVQGEWPRCAARLRLAEVSWSGVGRGEGLLRARRAVVEVHRGSAPPQRLVLGGEPVPASTPMPMWAADAG</sequence>
<evidence type="ECO:0000313" key="1">
    <source>
        <dbReference type="EMBL" id="GAA4114299.1"/>
    </source>
</evidence>
<accession>A0ABP7XGI3</accession>
<dbReference type="Proteomes" id="UP001501495">
    <property type="component" value="Unassembled WGS sequence"/>
</dbReference>
<evidence type="ECO:0008006" key="3">
    <source>
        <dbReference type="Google" id="ProtNLM"/>
    </source>
</evidence>
<dbReference type="EMBL" id="BAAAZH010000010">
    <property type="protein sequence ID" value="GAA4114299.1"/>
    <property type="molecule type" value="Genomic_DNA"/>
</dbReference>